<protein>
    <submittedName>
        <fullName evidence="1">Uncharacterized protein</fullName>
    </submittedName>
</protein>
<dbReference type="RefSeq" id="WP_042407431.1">
    <property type="nucleotide sequence ID" value="NZ_CBYN010000056.1"/>
</dbReference>
<reference evidence="1 2" key="1">
    <citation type="submission" date="2020-10" db="EMBL/GenBank/DDBJ databases">
        <title>Complete genome sequence of Corynebacterium jeddahense DSM 45997, type strain of Corynebacterium jeddahense.</title>
        <authorList>
            <person name="Busche T."/>
            <person name="Kalinowski J."/>
            <person name="Ruckert C."/>
        </authorList>
    </citation>
    <scope>NUCLEOTIDE SEQUENCE [LARGE SCALE GENOMIC DNA]</scope>
    <source>
        <strain evidence="1 2">DSM 45997</strain>
    </source>
</reference>
<sequence>MTQGEIRYPDYMKFKQQRQEINTAMMALLAGSQLAANTLTLTAGADRTLREIFPRVSHIERFNLRSDVAQLNLQQAEAHLAHIGIPYVLALQEAYVKSVLDLLRQDGRTITDSSGAVDPPVKMVNMHEVFMASCGISSLPGPLGMLELFHVLRLIRNCIIHSNGSFNQTLQSALNGLSTEAANYWEKVTGQQPASVLGVNGELALNSGELVLSFGVNKSLALSLNSSLATALSAGKWAEIAVEHFQGTSTAAKNSSSWARSLRGFARHNYGPVQLSSEQLHIAAMNLGYWTISYWE</sequence>
<accession>A0ABY7ULR3</accession>
<evidence type="ECO:0000313" key="2">
    <source>
        <dbReference type="Proteomes" id="UP001218071"/>
    </source>
</evidence>
<proteinExistence type="predicted"/>
<keyword evidence="2" id="KW-1185">Reference proteome</keyword>
<organism evidence="1 2">
    <name type="scientific">Corynebacterium jeddahense</name>
    <dbReference type="NCBI Taxonomy" id="1414719"/>
    <lineage>
        <taxon>Bacteria</taxon>
        <taxon>Bacillati</taxon>
        <taxon>Actinomycetota</taxon>
        <taxon>Actinomycetes</taxon>
        <taxon>Mycobacteriales</taxon>
        <taxon>Corynebacteriaceae</taxon>
        <taxon>Corynebacterium</taxon>
    </lineage>
</organism>
<dbReference type="EMBL" id="CP063194">
    <property type="protein sequence ID" value="WCZ39640.1"/>
    <property type="molecule type" value="Genomic_DNA"/>
</dbReference>
<dbReference type="Proteomes" id="UP001218071">
    <property type="component" value="Chromosome"/>
</dbReference>
<evidence type="ECO:0000313" key="1">
    <source>
        <dbReference type="EMBL" id="WCZ39640.1"/>
    </source>
</evidence>
<name>A0ABY7ULR3_9CORY</name>
<gene>
    <name evidence="1" type="ORF">CJEDD_10350</name>
</gene>